<reference evidence="5" key="1">
    <citation type="submission" date="2025-08" db="UniProtKB">
        <authorList>
            <consortium name="RefSeq"/>
        </authorList>
    </citation>
    <scope>IDENTIFICATION</scope>
    <source>
        <tissue evidence="5">Seedling</tissue>
    </source>
</reference>
<comment type="similarity">
    <text evidence="1">Belongs to the PPR family. P subfamily.</text>
</comment>
<dbReference type="InterPro" id="IPR002885">
    <property type="entry name" value="PPR_rpt"/>
</dbReference>
<feature type="repeat" description="PPR" evidence="3">
    <location>
        <begin position="261"/>
        <end position="295"/>
    </location>
</feature>
<dbReference type="Gene3D" id="1.25.40.10">
    <property type="entry name" value="Tetratricopeptide repeat domain"/>
    <property type="match status" value="4"/>
</dbReference>
<name>A0ABM3I2R7_ZIZJJ</name>
<evidence type="ECO:0000256" key="1">
    <source>
        <dbReference type="ARBA" id="ARBA00007626"/>
    </source>
</evidence>
<dbReference type="PANTHER" id="PTHR47447">
    <property type="entry name" value="OS03G0856100 PROTEIN"/>
    <property type="match status" value="1"/>
</dbReference>
<organism evidence="4 5">
    <name type="scientific">Ziziphus jujuba</name>
    <name type="common">Chinese jujube</name>
    <name type="synonym">Ziziphus sativa</name>
    <dbReference type="NCBI Taxonomy" id="326968"/>
    <lineage>
        <taxon>Eukaryota</taxon>
        <taxon>Viridiplantae</taxon>
        <taxon>Streptophyta</taxon>
        <taxon>Embryophyta</taxon>
        <taxon>Tracheophyta</taxon>
        <taxon>Spermatophyta</taxon>
        <taxon>Magnoliopsida</taxon>
        <taxon>eudicotyledons</taxon>
        <taxon>Gunneridae</taxon>
        <taxon>Pentapetalae</taxon>
        <taxon>rosids</taxon>
        <taxon>fabids</taxon>
        <taxon>Rosales</taxon>
        <taxon>Rhamnaceae</taxon>
        <taxon>Paliureae</taxon>
        <taxon>Ziziphus</taxon>
    </lineage>
</organism>
<evidence type="ECO:0000256" key="2">
    <source>
        <dbReference type="ARBA" id="ARBA00022737"/>
    </source>
</evidence>
<evidence type="ECO:0000256" key="3">
    <source>
        <dbReference type="PROSITE-ProRule" id="PRU00708"/>
    </source>
</evidence>
<dbReference type="PROSITE" id="PS51375">
    <property type="entry name" value="PPR"/>
    <property type="match status" value="5"/>
</dbReference>
<dbReference type="Proteomes" id="UP001652623">
    <property type="component" value="Chromosome 6"/>
</dbReference>
<sequence>MVIKPFSLTSKFLRKHRKWPISPYKTKWQIAFNQNQALQTLKKSASQTPHHHHQQEDHDKPNHLLSALIHSFTSYQCDPTPEAYHFVIKTLTKTSQFHHIPCVLDRIESVEKFQTPEYILAELIRIYGRADRIEDAIDLFCRIPKFRCVPSVYSLNSLLSVLCRRRESIRLVPQMLMKSHVMRIVLEESSFRILISALCRIKKIGYAIQILNCMIDDGYDLDARICSLILSSLCEQKDLALANFEVLGFLEAMKKLGFSPGMMDYSNVIRFLVKEGRGLDAFNVLARMKVEGIKPDIVCYTMVLHGIIAEGEYGSADELFDELLVLGLVPDVYTYNVYINGLCKQNNVEAGLNMILSMEELGCKPNLITYNLLLKALNKKSELSRAKELMIKMDSKGVRVNSQTYRIMLDGLFQNGDMNEACVLMEEMLDKHLCHKCLTFDEIIYGLCQRGLVCKAGDLLKIMVGKNVAPGARAWEALLLSSRSKFNVAEANWTCENNGNCPGR</sequence>
<dbReference type="Pfam" id="PF12854">
    <property type="entry name" value="PPR_1"/>
    <property type="match status" value="1"/>
</dbReference>
<dbReference type="InterPro" id="IPR011990">
    <property type="entry name" value="TPR-like_helical_dom_sf"/>
</dbReference>
<dbReference type="Pfam" id="PF13041">
    <property type="entry name" value="PPR_2"/>
    <property type="match status" value="2"/>
</dbReference>
<protein>
    <submittedName>
        <fullName evidence="5">Pentatricopeptide repeat-containing protein At2g38420, mitochondrial</fullName>
    </submittedName>
</protein>
<dbReference type="Pfam" id="PF01535">
    <property type="entry name" value="PPR"/>
    <property type="match status" value="2"/>
</dbReference>
<keyword evidence="2" id="KW-0677">Repeat</keyword>
<accession>A0ABM3I2R7</accession>
<feature type="repeat" description="PPR" evidence="3">
    <location>
        <begin position="296"/>
        <end position="330"/>
    </location>
</feature>
<feature type="repeat" description="PPR" evidence="3">
    <location>
        <begin position="366"/>
        <end position="400"/>
    </location>
</feature>
<dbReference type="PANTHER" id="PTHR47447:SF22">
    <property type="entry name" value="TETRATRICOPEPTIDE-LIKE HELICAL DOMAIN SUPERFAMILY"/>
    <property type="match status" value="1"/>
</dbReference>
<dbReference type="NCBIfam" id="TIGR00756">
    <property type="entry name" value="PPR"/>
    <property type="match status" value="5"/>
</dbReference>
<evidence type="ECO:0000313" key="4">
    <source>
        <dbReference type="Proteomes" id="UP001652623"/>
    </source>
</evidence>
<evidence type="ECO:0000313" key="5">
    <source>
        <dbReference type="RefSeq" id="XP_048319392.2"/>
    </source>
</evidence>
<proteinExistence type="inferred from homology"/>
<gene>
    <name evidence="5" type="primary">LOC107406715</name>
</gene>
<feature type="repeat" description="PPR" evidence="3">
    <location>
        <begin position="331"/>
        <end position="365"/>
    </location>
</feature>
<dbReference type="RefSeq" id="XP_048319392.2">
    <property type="nucleotide sequence ID" value="XM_048463435.2"/>
</dbReference>
<feature type="repeat" description="PPR" evidence="3">
    <location>
        <begin position="401"/>
        <end position="435"/>
    </location>
</feature>
<dbReference type="GeneID" id="107406715"/>
<keyword evidence="4" id="KW-1185">Reference proteome</keyword>